<feature type="chain" id="PRO_5020916455" description="GH18 domain-containing protein" evidence="1">
    <location>
        <begin position="20"/>
        <end position="442"/>
    </location>
</feature>
<dbReference type="EMBL" id="SGPM01000061">
    <property type="protein sequence ID" value="THH31014.1"/>
    <property type="molecule type" value="Genomic_DNA"/>
</dbReference>
<dbReference type="GO" id="GO:0004568">
    <property type="term" value="F:chitinase activity"/>
    <property type="evidence" value="ECO:0007669"/>
    <property type="project" value="TreeGrafter"/>
</dbReference>
<dbReference type="GO" id="GO:0005975">
    <property type="term" value="P:carbohydrate metabolic process"/>
    <property type="evidence" value="ECO:0007669"/>
    <property type="project" value="InterPro"/>
</dbReference>
<feature type="domain" description="GH18" evidence="2">
    <location>
        <begin position="45"/>
        <end position="442"/>
    </location>
</feature>
<comment type="caution">
    <text evidence="3">The sequence shown here is derived from an EMBL/GenBank/DDBJ whole genome shotgun (WGS) entry which is preliminary data.</text>
</comment>
<dbReference type="SMART" id="SM00636">
    <property type="entry name" value="Glyco_18"/>
    <property type="match status" value="1"/>
</dbReference>
<dbReference type="AlphaFoldDB" id="A0A4S4MX82"/>
<name>A0A4S4MX82_9APHY</name>
<reference evidence="3 4" key="1">
    <citation type="submission" date="2019-02" db="EMBL/GenBank/DDBJ databases">
        <title>Genome sequencing of the rare red list fungi Antrodiella citrinella (Flaviporus citrinellus).</title>
        <authorList>
            <person name="Buettner E."/>
            <person name="Kellner H."/>
        </authorList>
    </citation>
    <scope>NUCLEOTIDE SEQUENCE [LARGE SCALE GENOMIC DNA]</scope>
    <source>
        <strain evidence="3 4">DSM 108506</strain>
    </source>
</reference>
<protein>
    <recommendedName>
        <fullName evidence="2">GH18 domain-containing protein</fullName>
    </recommendedName>
</protein>
<keyword evidence="4" id="KW-1185">Reference proteome</keyword>
<dbReference type="GO" id="GO:0005576">
    <property type="term" value="C:extracellular region"/>
    <property type="evidence" value="ECO:0007669"/>
    <property type="project" value="TreeGrafter"/>
</dbReference>
<dbReference type="OrthoDB" id="73875at2759"/>
<gene>
    <name evidence="3" type="ORF">EUX98_g3199</name>
</gene>
<dbReference type="InterPro" id="IPR029070">
    <property type="entry name" value="Chitinase_insertion_sf"/>
</dbReference>
<organism evidence="3 4">
    <name type="scientific">Antrodiella citrinella</name>
    <dbReference type="NCBI Taxonomy" id="2447956"/>
    <lineage>
        <taxon>Eukaryota</taxon>
        <taxon>Fungi</taxon>
        <taxon>Dikarya</taxon>
        <taxon>Basidiomycota</taxon>
        <taxon>Agaricomycotina</taxon>
        <taxon>Agaricomycetes</taxon>
        <taxon>Polyporales</taxon>
        <taxon>Steccherinaceae</taxon>
        <taxon>Antrodiella</taxon>
    </lineage>
</organism>
<feature type="signal peptide" evidence="1">
    <location>
        <begin position="1"/>
        <end position="19"/>
    </location>
</feature>
<dbReference type="InterPro" id="IPR011583">
    <property type="entry name" value="Chitinase_II/V-like_cat"/>
</dbReference>
<dbReference type="SUPFAM" id="SSF54556">
    <property type="entry name" value="Chitinase insertion domain"/>
    <property type="match status" value="1"/>
</dbReference>
<evidence type="ECO:0000313" key="3">
    <source>
        <dbReference type="EMBL" id="THH31014.1"/>
    </source>
</evidence>
<accession>A0A4S4MX82</accession>
<dbReference type="Proteomes" id="UP000308730">
    <property type="component" value="Unassembled WGS sequence"/>
</dbReference>
<dbReference type="Pfam" id="PF00704">
    <property type="entry name" value="Glyco_hydro_18"/>
    <property type="match status" value="1"/>
</dbReference>
<dbReference type="GO" id="GO:0006032">
    <property type="term" value="P:chitin catabolic process"/>
    <property type="evidence" value="ECO:0007669"/>
    <property type="project" value="TreeGrafter"/>
</dbReference>
<dbReference type="PANTHER" id="PTHR11177">
    <property type="entry name" value="CHITINASE"/>
    <property type="match status" value="1"/>
</dbReference>
<dbReference type="PROSITE" id="PS51910">
    <property type="entry name" value="GH18_2"/>
    <property type="match status" value="1"/>
</dbReference>
<dbReference type="SUPFAM" id="SSF51445">
    <property type="entry name" value="(Trans)glycosidases"/>
    <property type="match status" value="1"/>
</dbReference>
<dbReference type="InterPro" id="IPR050314">
    <property type="entry name" value="Glycosyl_Hydrlase_18"/>
</dbReference>
<dbReference type="InterPro" id="IPR017853">
    <property type="entry name" value="GH"/>
</dbReference>
<evidence type="ECO:0000313" key="4">
    <source>
        <dbReference type="Proteomes" id="UP000308730"/>
    </source>
</evidence>
<dbReference type="InterPro" id="IPR001223">
    <property type="entry name" value="Glyco_hydro18_cat"/>
</dbReference>
<proteinExistence type="predicted"/>
<evidence type="ECO:0000259" key="2">
    <source>
        <dbReference type="PROSITE" id="PS51910"/>
    </source>
</evidence>
<dbReference type="PANTHER" id="PTHR11177:SF392">
    <property type="entry name" value="HAP41P"/>
    <property type="match status" value="1"/>
</dbReference>
<keyword evidence="1" id="KW-0732">Signal</keyword>
<dbReference type="GO" id="GO:0008061">
    <property type="term" value="F:chitin binding"/>
    <property type="evidence" value="ECO:0007669"/>
    <property type="project" value="InterPro"/>
</dbReference>
<dbReference type="Gene3D" id="3.20.20.80">
    <property type="entry name" value="Glycosidases"/>
    <property type="match status" value="2"/>
</dbReference>
<evidence type="ECO:0000256" key="1">
    <source>
        <dbReference type="SAM" id="SignalP"/>
    </source>
</evidence>
<sequence>MLNIGFLVLFCTLPLAALAAPSCSLVPNATLPAVVRRDNSSQALPFVATTWYNKEHADFFPPDNISWEKYTSVTYAFATTNEDPSAELGNIDGMNDTDLIHFVNLAHGNNVKALLSIGGWTGSGHFSCDVGPTTNATNPSNATIFINNLVNLVSNYSLDGLDFVWEFPGVDADPGNVVNPNDSQNFLAFLQQLRNTTTMQNLTISASASITPFANSTALPMTNVSAFAEPLDYVTIMNFDQWGSWSPSVGPNAPLNDSCPDSPPNSVVSGSADSAVKAWIAADFPPEKLVLGVAAYGHSFSVNNSDANNTAAPSDAVWTFPVAAYPPFHLPQLQGDSLDAKNATDAGNYTGIFNFFGLIDEGFLDSNGHPVNGTGYRFDNCTQTPYVYNFTTGVMVSYDNAESFAAKGQFIQDKGLRGFAMWEAAGDRNDILLDAISQAAGC</sequence>